<protein>
    <submittedName>
        <fullName evidence="2">Uncharacterized protein</fullName>
    </submittedName>
</protein>
<name>A0A9E7G1F6_9LILI</name>
<proteinExistence type="predicted"/>
<evidence type="ECO:0000256" key="1">
    <source>
        <dbReference type="SAM" id="MobiDB-lite"/>
    </source>
</evidence>
<sequence length="108" mass="11992">MHQCLLSDDLHCKHFSVYSPTNLISLVLLSCAVSGDCSFVLLKGPELQNIPSLILPWSLPQSMYLGTESRGKGKRRHGVGSLSRLPTQSELKKTGQKAALMRMTKRMH</sequence>
<feature type="region of interest" description="Disordered" evidence="1">
    <location>
        <begin position="68"/>
        <end position="88"/>
    </location>
</feature>
<reference evidence="2" key="1">
    <citation type="submission" date="2022-05" db="EMBL/GenBank/DDBJ databases">
        <title>The Musa troglodytarum L. genome provides insights into the mechanism of non-climacteric behaviour and enrichment of carotenoids.</title>
        <authorList>
            <person name="Wang J."/>
        </authorList>
    </citation>
    <scope>NUCLEOTIDE SEQUENCE</scope>
    <source>
        <tissue evidence="2">Leaf</tissue>
    </source>
</reference>
<evidence type="ECO:0000313" key="2">
    <source>
        <dbReference type="EMBL" id="URE06434.1"/>
    </source>
</evidence>
<gene>
    <name evidence="2" type="ORF">MUK42_27120</name>
</gene>
<organism evidence="2 3">
    <name type="scientific">Musa troglodytarum</name>
    <name type="common">fe'i banana</name>
    <dbReference type="NCBI Taxonomy" id="320322"/>
    <lineage>
        <taxon>Eukaryota</taxon>
        <taxon>Viridiplantae</taxon>
        <taxon>Streptophyta</taxon>
        <taxon>Embryophyta</taxon>
        <taxon>Tracheophyta</taxon>
        <taxon>Spermatophyta</taxon>
        <taxon>Magnoliopsida</taxon>
        <taxon>Liliopsida</taxon>
        <taxon>Zingiberales</taxon>
        <taxon>Musaceae</taxon>
        <taxon>Musa</taxon>
    </lineage>
</organism>
<accession>A0A9E7G1F6</accession>
<keyword evidence="3" id="KW-1185">Reference proteome</keyword>
<dbReference type="AlphaFoldDB" id="A0A9E7G1F6"/>
<dbReference type="Proteomes" id="UP001055439">
    <property type="component" value="Chromosome 5"/>
</dbReference>
<dbReference type="EMBL" id="CP097507">
    <property type="protein sequence ID" value="URE06434.1"/>
    <property type="molecule type" value="Genomic_DNA"/>
</dbReference>
<evidence type="ECO:0000313" key="3">
    <source>
        <dbReference type="Proteomes" id="UP001055439"/>
    </source>
</evidence>